<protein>
    <recommendedName>
        <fullName evidence="3">D-alanyl-D-alanine carboxypeptidase-like core domain-containing protein</fullName>
    </recommendedName>
</protein>
<evidence type="ECO:0000313" key="5">
    <source>
        <dbReference type="EMBL" id="NYD86160.1"/>
    </source>
</evidence>
<name>A0A7Y9FFA2_9CELL</name>
<keyword evidence="2" id="KW-0812">Transmembrane</keyword>
<reference evidence="4 7" key="2">
    <citation type="submission" date="2021-01" db="EMBL/GenBank/DDBJ databases">
        <title>Whole genome shotgun sequence of Cellulomonas oligotrophica NBRC 109435.</title>
        <authorList>
            <person name="Komaki H."/>
            <person name="Tamura T."/>
        </authorList>
    </citation>
    <scope>NUCLEOTIDE SEQUENCE [LARGE SCALE GENOMIC DNA]</scope>
    <source>
        <strain evidence="4 7">NBRC 109435</strain>
    </source>
</reference>
<comment type="caution">
    <text evidence="5">The sequence shown here is derived from an EMBL/GenBank/DDBJ whole genome shotgun (WGS) entry which is preliminary data.</text>
</comment>
<feature type="transmembrane region" description="Helical" evidence="2">
    <location>
        <begin position="25"/>
        <end position="51"/>
    </location>
</feature>
<dbReference type="SUPFAM" id="SSF55166">
    <property type="entry name" value="Hedgehog/DD-peptidase"/>
    <property type="match status" value="1"/>
</dbReference>
<gene>
    <name evidence="5" type="ORF">BKA21_001709</name>
    <name evidence="4" type="ORF">Col01nite_34870</name>
</gene>
<reference evidence="5 6" key="1">
    <citation type="submission" date="2020-07" db="EMBL/GenBank/DDBJ databases">
        <title>Sequencing the genomes of 1000 actinobacteria strains.</title>
        <authorList>
            <person name="Klenk H.-P."/>
        </authorList>
    </citation>
    <scope>NUCLEOTIDE SEQUENCE [LARGE SCALE GENOMIC DNA]</scope>
    <source>
        <strain evidence="5 6">DSM 24482</strain>
    </source>
</reference>
<evidence type="ECO:0000313" key="4">
    <source>
        <dbReference type="EMBL" id="GIG34328.1"/>
    </source>
</evidence>
<accession>A0A7Y9FFA2</accession>
<dbReference type="Proteomes" id="UP000577956">
    <property type="component" value="Unassembled WGS sequence"/>
</dbReference>
<dbReference type="RefSeq" id="WP_140457837.1">
    <property type="nucleotide sequence ID" value="NZ_BAABFI010000002.1"/>
</dbReference>
<feature type="region of interest" description="Disordered" evidence="1">
    <location>
        <begin position="1"/>
        <end position="20"/>
    </location>
</feature>
<dbReference type="EMBL" id="JACCBK010000001">
    <property type="protein sequence ID" value="NYD86160.1"/>
    <property type="molecule type" value="Genomic_DNA"/>
</dbReference>
<organism evidence="5 6">
    <name type="scientific">Cellulomonas oligotrophica</name>
    <dbReference type="NCBI Taxonomy" id="931536"/>
    <lineage>
        <taxon>Bacteria</taxon>
        <taxon>Bacillati</taxon>
        <taxon>Actinomycetota</taxon>
        <taxon>Actinomycetes</taxon>
        <taxon>Micrococcales</taxon>
        <taxon>Cellulomonadaceae</taxon>
        <taxon>Cellulomonas</taxon>
    </lineage>
</organism>
<dbReference type="InterPro" id="IPR009045">
    <property type="entry name" value="Zn_M74/Hedgehog-like"/>
</dbReference>
<keyword evidence="2" id="KW-0472">Membrane</keyword>
<keyword evidence="7" id="KW-1185">Reference proteome</keyword>
<dbReference type="Pfam" id="PF02557">
    <property type="entry name" value="VanY"/>
    <property type="match status" value="1"/>
</dbReference>
<feature type="domain" description="D-alanyl-D-alanine carboxypeptidase-like core" evidence="3">
    <location>
        <begin position="89"/>
        <end position="183"/>
    </location>
</feature>
<feature type="compositionally biased region" description="Polar residues" evidence="1">
    <location>
        <begin position="1"/>
        <end position="11"/>
    </location>
</feature>
<evidence type="ECO:0000259" key="3">
    <source>
        <dbReference type="Pfam" id="PF02557"/>
    </source>
</evidence>
<dbReference type="CDD" id="cd14846">
    <property type="entry name" value="Peptidase_M15_like"/>
    <property type="match status" value="1"/>
</dbReference>
<keyword evidence="2" id="KW-1133">Transmembrane helix</keyword>
<sequence length="209" mass="21501">MDDTTLLTLRSATGPDGTGRRRRRAVVVVAVLAALLAVAAGAAAGLAGGAAPGLGPASRPSEPTTADGRIPDGETVSPFDDSVPAIARLDPALLAALREAATAVGVDGRTLHVTSGWRSAAYQRWLQDDALRTFGSADEASRWVASPEDSAHVTGDAVDVGPYATAEWLSRHGAQFGLCQVYANEVWHLELHPDAPDEGCPPMSADAAG</sequence>
<evidence type="ECO:0000313" key="7">
    <source>
        <dbReference type="Proteomes" id="UP000618382"/>
    </source>
</evidence>
<feature type="region of interest" description="Disordered" evidence="1">
    <location>
        <begin position="50"/>
        <end position="81"/>
    </location>
</feature>
<evidence type="ECO:0000256" key="2">
    <source>
        <dbReference type="SAM" id="Phobius"/>
    </source>
</evidence>
<evidence type="ECO:0000256" key="1">
    <source>
        <dbReference type="SAM" id="MobiDB-lite"/>
    </source>
</evidence>
<dbReference type="InterPro" id="IPR003709">
    <property type="entry name" value="VanY-like_core_dom"/>
</dbReference>
<dbReference type="Proteomes" id="UP000618382">
    <property type="component" value="Unassembled WGS sequence"/>
</dbReference>
<proteinExistence type="predicted"/>
<dbReference type="EMBL" id="BONN01000015">
    <property type="protein sequence ID" value="GIG34328.1"/>
    <property type="molecule type" value="Genomic_DNA"/>
</dbReference>
<evidence type="ECO:0000313" key="6">
    <source>
        <dbReference type="Proteomes" id="UP000577956"/>
    </source>
</evidence>
<dbReference type="GO" id="GO:0006508">
    <property type="term" value="P:proteolysis"/>
    <property type="evidence" value="ECO:0007669"/>
    <property type="project" value="InterPro"/>
</dbReference>
<dbReference type="AlphaFoldDB" id="A0A7Y9FFA2"/>
<dbReference type="GO" id="GO:0008233">
    <property type="term" value="F:peptidase activity"/>
    <property type="evidence" value="ECO:0007669"/>
    <property type="project" value="InterPro"/>
</dbReference>
<dbReference type="Gene3D" id="3.30.1380.10">
    <property type="match status" value="1"/>
</dbReference>